<reference evidence="4" key="1">
    <citation type="submission" date="2021-02" db="EMBL/GenBank/DDBJ databases">
        <title>Sulfurospirillum tamanensis sp. nov.</title>
        <authorList>
            <person name="Merkel A.Y."/>
        </authorList>
    </citation>
    <scope>NUCLEOTIDE SEQUENCE [LARGE SCALE GENOMIC DNA]</scope>
    <source>
        <strain evidence="4">T05b</strain>
    </source>
</reference>
<dbReference type="Gene3D" id="1.20.120.1870">
    <property type="entry name" value="Fic/DOC protein, Fido domain"/>
    <property type="match status" value="1"/>
</dbReference>
<evidence type="ECO:0000313" key="4">
    <source>
        <dbReference type="Proteomes" id="UP000703590"/>
    </source>
</evidence>
<name>A0ABS2WUZ1_9BACT</name>
<feature type="domain" description="Fido" evidence="2">
    <location>
        <begin position="199"/>
        <end position="326"/>
    </location>
</feature>
<keyword evidence="4" id="KW-1185">Reference proteome</keyword>
<proteinExistence type="predicted"/>
<dbReference type="InterPro" id="IPR003812">
    <property type="entry name" value="Fido"/>
</dbReference>
<dbReference type="Pfam" id="PF13310">
    <property type="entry name" value="Virulence_RhuM"/>
    <property type="match status" value="1"/>
</dbReference>
<feature type="coiled-coil region" evidence="1">
    <location>
        <begin position="190"/>
        <end position="217"/>
    </location>
</feature>
<sequence length="330" mass="37067">MNHEPITPVILYEDASGEIALDVSLENETVWLSQKQMEVLFDKSKKTISEHISNVFKEGELEKSSVVRKFRTTAADGKKYDVMYYNLDVIISVGYRVKSKRGTAFRIWATKILREYIINGYATNQKRLQQKGLEELRQTLGLLQTTISGAELELGEAKGLLEVILNYGRTWTLLQGYDEDALHVNVQPKEAKFILDVKEAKAAIAQLKEELAQKGEATALFGREKAGEFEGMLRGIYQTFGGVDLIPSVEEKAANLLYYIIKGHPFTDGNKRIGAFMFILFLSKNNLLHKPNGELSINDNALVALALMTAKSDPKQKETIISLIVNMLCE</sequence>
<dbReference type="PROSITE" id="PS51459">
    <property type="entry name" value="FIDO"/>
    <property type="match status" value="1"/>
</dbReference>
<protein>
    <submittedName>
        <fullName evidence="3">Virulence RhuM family protein</fullName>
    </submittedName>
</protein>
<dbReference type="Proteomes" id="UP000703590">
    <property type="component" value="Unassembled WGS sequence"/>
</dbReference>
<gene>
    <name evidence="3" type="ORF">JWV37_11450</name>
</gene>
<dbReference type="EMBL" id="JAFHKK010000036">
    <property type="protein sequence ID" value="MBN2965398.1"/>
    <property type="molecule type" value="Genomic_DNA"/>
</dbReference>
<dbReference type="PANTHER" id="PTHR35810">
    <property type="entry name" value="CYTOPLASMIC PROTEIN-RELATED"/>
    <property type="match status" value="1"/>
</dbReference>
<accession>A0ABS2WUZ1</accession>
<dbReference type="RefSeq" id="WP_205459959.1">
    <property type="nucleotide sequence ID" value="NZ_JAFHKK010000036.1"/>
</dbReference>
<reference evidence="3 4" key="2">
    <citation type="submission" date="2021-02" db="EMBL/GenBank/DDBJ databases">
        <title>Sulfurospirillum tamanensis sp. nov.</title>
        <authorList>
            <person name="Frolova A."/>
            <person name="Merkel A."/>
            <person name="Slobodkin A."/>
        </authorList>
    </citation>
    <scope>NUCLEOTIDE SEQUENCE [LARGE SCALE GENOMIC DNA]</scope>
    <source>
        <strain evidence="3 4">T05b</strain>
    </source>
</reference>
<dbReference type="InterPro" id="IPR036597">
    <property type="entry name" value="Fido-like_dom_sf"/>
</dbReference>
<organism evidence="3 4">
    <name type="scientific">Sulfurospirillum tamanense</name>
    <dbReference type="NCBI Taxonomy" id="2813362"/>
    <lineage>
        <taxon>Bacteria</taxon>
        <taxon>Pseudomonadati</taxon>
        <taxon>Campylobacterota</taxon>
        <taxon>Epsilonproteobacteria</taxon>
        <taxon>Campylobacterales</taxon>
        <taxon>Sulfurospirillaceae</taxon>
        <taxon>Sulfurospirillum</taxon>
    </lineage>
</organism>
<dbReference type="SUPFAM" id="SSF140931">
    <property type="entry name" value="Fic-like"/>
    <property type="match status" value="1"/>
</dbReference>
<dbReference type="InterPro" id="IPR053737">
    <property type="entry name" value="Type_II_TA_Toxin"/>
</dbReference>
<dbReference type="InterPro" id="IPR011204">
    <property type="entry name" value="Virulence_RhuM-like"/>
</dbReference>
<keyword evidence="1" id="KW-0175">Coiled coil</keyword>
<evidence type="ECO:0000256" key="1">
    <source>
        <dbReference type="SAM" id="Coils"/>
    </source>
</evidence>
<comment type="caution">
    <text evidence="3">The sequence shown here is derived from an EMBL/GenBank/DDBJ whole genome shotgun (WGS) entry which is preliminary data.</text>
</comment>
<evidence type="ECO:0000313" key="3">
    <source>
        <dbReference type="EMBL" id="MBN2965398.1"/>
    </source>
</evidence>
<dbReference type="PANTHER" id="PTHR35810:SF1">
    <property type="entry name" value="CYTOPLASMIC PROTEIN"/>
    <property type="match status" value="1"/>
</dbReference>
<evidence type="ECO:0000259" key="2">
    <source>
        <dbReference type="PROSITE" id="PS51459"/>
    </source>
</evidence>
<dbReference type="Pfam" id="PF02661">
    <property type="entry name" value="Fic"/>
    <property type="match status" value="1"/>
</dbReference>